<dbReference type="EMBL" id="RAWB01000348">
    <property type="protein sequence ID" value="RKH52730.1"/>
    <property type="molecule type" value="Genomic_DNA"/>
</dbReference>
<proteinExistence type="predicted"/>
<evidence type="ECO:0000313" key="4">
    <source>
        <dbReference type="Proteomes" id="UP000272888"/>
    </source>
</evidence>
<keyword evidence="2" id="KW-0732">Signal</keyword>
<evidence type="ECO:0000256" key="1">
    <source>
        <dbReference type="SAM" id="MobiDB-lite"/>
    </source>
</evidence>
<gene>
    <name evidence="3" type="ORF">D7V93_27615</name>
</gene>
<reference evidence="4" key="1">
    <citation type="submission" date="2018-09" db="EMBL/GenBank/DDBJ databases">
        <authorList>
            <person name="Livingstone P.G."/>
            <person name="Whitworth D.E."/>
        </authorList>
    </citation>
    <scope>NUCLEOTIDE SEQUENCE [LARGE SCALE GENOMIC DNA]</scope>
    <source>
        <strain evidence="4">CA051B</strain>
    </source>
</reference>
<comment type="caution">
    <text evidence="3">The sequence shown here is derived from an EMBL/GenBank/DDBJ whole genome shotgun (WGS) entry which is preliminary data.</text>
</comment>
<keyword evidence="4" id="KW-1185">Reference proteome</keyword>
<evidence type="ECO:0000256" key="2">
    <source>
        <dbReference type="SAM" id="SignalP"/>
    </source>
</evidence>
<organism evidence="3 4">
    <name type="scientific">Corallococcus llansteffanensis</name>
    <dbReference type="NCBI Taxonomy" id="2316731"/>
    <lineage>
        <taxon>Bacteria</taxon>
        <taxon>Pseudomonadati</taxon>
        <taxon>Myxococcota</taxon>
        <taxon>Myxococcia</taxon>
        <taxon>Myxococcales</taxon>
        <taxon>Cystobacterineae</taxon>
        <taxon>Myxococcaceae</taxon>
        <taxon>Corallococcus</taxon>
    </lineage>
</organism>
<protein>
    <submittedName>
        <fullName evidence="3">Uncharacterized protein</fullName>
    </submittedName>
</protein>
<feature type="region of interest" description="Disordered" evidence="1">
    <location>
        <begin position="86"/>
        <end position="110"/>
    </location>
</feature>
<dbReference type="AlphaFoldDB" id="A0A3A8PBP0"/>
<dbReference type="Proteomes" id="UP000272888">
    <property type="component" value="Unassembled WGS sequence"/>
</dbReference>
<feature type="chain" id="PRO_5017259198" evidence="2">
    <location>
        <begin position="28"/>
        <end position="110"/>
    </location>
</feature>
<name>A0A3A8PBP0_9BACT</name>
<sequence>MKNRSLLPGGMLALVLGVCLMAPAAHADSASCNTDCATKNGDTLQACISACPAPGDPGSAKADSNRTCSVRCTQKFQTQFNQCKARCPKADGDTGPKKANSVKAARSHQR</sequence>
<feature type="signal peptide" evidence="2">
    <location>
        <begin position="1"/>
        <end position="27"/>
    </location>
</feature>
<dbReference type="RefSeq" id="WP_120646236.1">
    <property type="nucleotide sequence ID" value="NZ_RAWB01000348.1"/>
</dbReference>
<accession>A0A3A8PBP0</accession>
<evidence type="ECO:0000313" key="3">
    <source>
        <dbReference type="EMBL" id="RKH52730.1"/>
    </source>
</evidence>